<dbReference type="Proteomes" id="UP000828390">
    <property type="component" value="Unassembled WGS sequence"/>
</dbReference>
<reference evidence="9" key="1">
    <citation type="journal article" date="2019" name="bioRxiv">
        <title>The Genome of the Zebra Mussel, Dreissena polymorpha: A Resource for Invasive Species Research.</title>
        <authorList>
            <person name="McCartney M.A."/>
            <person name="Auch B."/>
            <person name="Kono T."/>
            <person name="Mallez S."/>
            <person name="Zhang Y."/>
            <person name="Obille A."/>
            <person name="Becker A."/>
            <person name="Abrahante J.E."/>
            <person name="Garbe J."/>
            <person name="Badalamenti J.P."/>
            <person name="Herman A."/>
            <person name="Mangelson H."/>
            <person name="Liachko I."/>
            <person name="Sullivan S."/>
            <person name="Sone E.D."/>
            <person name="Koren S."/>
            <person name="Silverstein K.A.T."/>
            <person name="Beckman K.B."/>
            <person name="Gohl D.M."/>
        </authorList>
    </citation>
    <scope>NUCLEOTIDE SEQUENCE</scope>
    <source>
        <strain evidence="9">Duluth1</strain>
        <tissue evidence="9">Whole animal</tissue>
    </source>
</reference>
<feature type="compositionally biased region" description="Basic and acidic residues" evidence="7">
    <location>
        <begin position="204"/>
        <end position="227"/>
    </location>
</feature>
<feature type="transmembrane region" description="Helical" evidence="8">
    <location>
        <begin position="76"/>
        <end position="92"/>
    </location>
</feature>
<accession>A0A9D3Y0M7</accession>
<keyword evidence="3 8" id="KW-0812">Transmembrane</keyword>
<feature type="transmembrane region" description="Helical" evidence="8">
    <location>
        <begin position="37"/>
        <end position="56"/>
    </location>
</feature>
<dbReference type="Pfam" id="PF00474">
    <property type="entry name" value="SSF"/>
    <property type="match status" value="1"/>
</dbReference>
<feature type="region of interest" description="Disordered" evidence="7">
    <location>
        <begin position="196"/>
        <end position="227"/>
    </location>
</feature>
<organism evidence="9 10">
    <name type="scientific">Dreissena polymorpha</name>
    <name type="common">Zebra mussel</name>
    <name type="synonym">Mytilus polymorpha</name>
    <dbReference type="NCBI Taxonomy" id="45954"/>
    <lineage>
        <taxon>Eukaryota</taxon>
        <taxon>Metazoa</taxon>
        <taxon>Spiralia</taxon>
        <taxon>Lophotrochozoa</taxon>
        <taxon>Mollusca</taxon>
        <taxon>Bivalvia</taxon>
        <taxon>Autobranchia</taxon>
        <taxon>Heteroconchia</taxon>
        <taxon>Euheterodonta</taxon>
        <taxon>Imparidentia</taxon>
        <taxon>Neoheterodontei</taxon>
        <taxon>Myida</taxon>
        <taxon>Dreissenoidea</taxon>
        <taxon>Dreissenidae</taxon>
        <taxon>Dreissena</taxon>
    </lineage>
</organism>
<dbReference type="AlphaFoldDB" id="A0A9D3Y0M7"/>
<feature type="transmembrane region" description="Helical" evidence="8">
    <location>
        <begin position="290"/>
        <end position="310"/>
    </location>
</feature>
<evidence type="ECO:0000256" key="6">
    <source>
        <dbReference type="RuleBase" id="RU362091"/>
    </source>
</evidence>
<dbReference type="Gene3D" id="1.20.1730.10">
    <property type="entry name" value="Sodium/glucose cotransporter"/>
    <property type="match status" value="1"/>
</dbReference>
<evidence type="ECO:0000256" key="1">
    <source>
        <dbReference type="ARBA" id="ARBA00004141"/>
    </source>
</evidence>
<proteinExistence type="inferred from homology"/>
<evidence type="ECO:0000256" key="3">
    <source>
        <dbReference type="ARBA" id="ARBA00022692"/>
    </source>
</evidence>
<evidence type="ECO:0000313" key="9">
    <source>
        <dbReference type="EMBL" id="KAH3690763.1"/>
    </source>
</evidence>
<dbReference type="EMBL" id="JAIWYP010000054">
    <property type="protein sequence ID" value="KAH3690763.1"/>
    <property type="molecule type" value="Genomic_DNA"/>
</dbReference>
<dbReference type="PANTHER" id="PTHR11819:SF195">
    <property type="entry name" value="SODIUM_GLUCOSE COTRANSPORTER 4"/>
    <property type="match status" value="1"/>
</dbReference>
<evidence type="ECO:0000256" key="7">
    <source>
        <dbReference type="SAM" id="MobiDB-lite"/>
    </source>
</evidence>
<comment type="similarity">
    <text evidence="2 6">Belongs to the sodium:solute symporter (SSF) (TC 2.A.21) family.</text>
</comment>
<dbReference type="PANTHER" id="PTHR11819">
    <property type="entry name" value="SOLUTE CARRIER FAMILY 5"/>
    <property type="match status" value="1"/>
</dbReference>
<feature type="transmembrane region" description="Helical" evidence="8">
    <location>
        <begin position="99"/>
        <end position="120"/>
    </location>
</feature>
<dbReference type="GO" id="GO:0005886">
    <property type="term" value="C:plasma membrane"/>
    <property type="evidence" value="ECO:0007669"/>
    <property type="project" value="TreeGrafter"/>
</dbReference>
<dbReference type="InterPro" id="IPR038377">
    <property type="entry name" value="Na/Glc_symporter_sf"/>
</dbReference>
<protein>
    <submittedName>
        <fullName evidence="9">Uncharacterized protein</fullName>
    </submittedName>
</protein>
<evidence type="ECO:0000256" key="5">
    <source>
        <dbReference type="ARBA" id="ARBA00023136"/>
    </source>
</evidence>
<comment type="caution">
    <text evidence="9">The sequence shown here is derived from an EMBL/GenBank/DDBJ whole genome shotgun (WGS) entry which is preliminary data.</text>
</comment>
<keyword evidence="4 8" id="KW-1133">Transmembrane helix</keyword>
<sequence length="311" mass="35381">MMSALMSSLTSIFNSSSTIFAMDIWTHIRKKASELELMIVGRMFVIVLVVISIIWIPVLRLTGTELYVYIQEVSSFLQPPICCIFLLAIFWPRLNEQGAFWGLVFGMLVGLARFVGEYSFKAPVCGEEDTRPGIIKNFHYLYFSIFLFVVTGMVATIVTMATKPIDRRCLYRLTFWTRHSKKPRLDIDTVHADYSSSSSGTSSESHEREMQVLKQTDESEDFPEKPENTEAGDVIVEDSENNANHGGTSCYRRIFNWICGLENVDKTHINKRKVQRVDMVDIAEQPRWKLVSNVAAVVCMICMITVAIVFA</sequence>
<keyword evidence="5 8" id="KW-0472">Membrane</keyword>
<evidence type="ECO:0000313" key="10">
    <source>
        <dbReference type="Proteomes" id="UP000828390"/>
    </source>
</evidence>
<keyword evidence="10" id="KW-1185">Reference proteome</keyword>
<reference evidence="9" key="2">
    <citation type="submission" date="2020-11" db="EMBL/GenBank/DDBJ databases">
        <authorList>
            <person name="McCartney M.A."/>
            <person name="Auch B."/>
            <person name="Kono T."/>
            <person name="Mallez S."/>
            <person name="Becker A."/>
            <person name="Gohl D.M."/>
            <person name="Silverstein K.A.T."/>
            <person name="Koren S."/>
            <person name="Bechman K.B."/>
            <person name="Herman A."/>
            <person name="Abrahante J.E."/>
            <person name="Garbe J."/>
        </authorList>
    </citation>
    <scope>NUCLEOTIDE SEQUENCE</scope>
    <source>
        <strain evidence="9">Duluth1</strain>
        <tissue evidence="9">Whole animal</tissue>
    </source>
</reference>
<feature type="transmembrane region" description="Helical" evidence="8">
    <location>
        <begin position="140"/>
        <end position="162"/>
    </location>
</feature>
<dbReference type="GO" id="GO:0005412">
    <property type="term" value="F:D-glucose:sodium symporter activity"/>
    <property type="evidence" value="ECO:0007669"/>
    <property type="project" value="TreeGrafter"/>
</dbReference>
<dbReference type="PROSITE" id="PS50283">
    <property type="entry name" value="NA_SOLUT_SYMP_3"/>
    <property type="match status" value="1"/>
</dbReference>
<evidence type="ECO:0000256" key="8">
    <source>
        <dbReference type="SAM" id="Phobius"/>
    </source>
</evidence>
<evidence type="ECO:0000256" key="4">
    <source>
        <dbReference type="ARBA" id="ARBA00022989"/>
    </source>
</evidence>
<dbReference type="InterPro" id="IPR001734">
    <property type="entry name" value="Na/solute_symporter"/>
</dbReference>
<evidence type="ECO:0000256" key="2">
    <source>
        <dbReference type="ARBA" id="ARBA00006434"/>
    </source>
</evidence>
<gene>
    <name evidence="9" type="ORF">DPMN_191963</name>
</gene>
<comment type="subcellular location">
    <subcellularLocation>
        <location evidence="1">Membrane</location>
        <topology evidence="1">Multi-pass membrane protein</topology>
    </subcellularLocation>
</comment>
<name>A0A9D3Y0M7_DREPO</name>